<dbReference type="RefSeq" id="WP_006299582.1">
    <property type="nucleotide sequence ID" value="NZ_CM001022.1"/>
</dbReference>
<comment type="subcellular location">
    <subcellularLocation>
        <location evidence="11">Cytoplasm</location>
    </subcellularLocation>
</comment>
<dbReference type="STRING" id="584708.Apau_0004"/>
<dbReference type="SMART" id="SM01228">
    <property type="entry name" value="GIDA_assoc_3"/>
    <property type="match status" value="1"/>
</dbReference>
<dbReference type="GO" id="GO:0002098">
    <property type="term" value="P:tRNA wobble uridine modification"/>
    <property type="evidence" value="ECO:0007669"/>
    <property type="project" value="InterPro"/>
</dbReference>
<dbReference type="SUPFAM" id="SSF51905">
    <property type="entry name" value="FAD/NAD(P)-binding domain"/>
    <property type="match status" value="1"/>
</dbReference>
<dbReference type="FunFam" id="3.50.50.60:FF:000002">
    <property type="entry name" value="tRNA uridine 5-carboxymethylaminomethyl modification enzyme MnmG"/>
    <property type="match status" value="1"/>
</dbReference>
<dbReference type="InterPro" id="IPR002218">
    <property type="entry name" value="MnmG-rel"/>
</dbReference>
<dbReference type="Proteomes" id="UP000005096">
    <property type="component" value="Chromosome"/>
</dbReference>
<evidence type="ECO:0000313" key="14">
    <source>
        <dbReference type="Proteomes" id="UP000005096"/>
    </source>
</evidence>
<keyword evidence="14" id="KW-1185">Reference proteome</keyword>
<keyword evidence="8 11" id="KW-0520">NAD</keyword>
<gene>
    <name evidence="11" type="primary">mnmG</name>
    <name evidence="11" type="synonym">gidA</name>
    <name evidence="13" type="ORF">Apau_0004</name>
</gene>
<comment type="subunit">
    <text evidence="9 11">Homodimer. Heterotetramer of two MnmE and two MnmG subunits.</text>
</comment>
<comment type="cofactor">
    <cofactor evidence="1 11">
        <name>FAD</name>
        <dbReference type="ChEBI" id="CHEBI:57692"/>
    </cofactor>
</comment>
<evidence type="ECO:0000256" key="6">
    <source>
        <dbReference type="ARBA" id="ARBA00022694"/>
    </source>
</evidence>
<evidence type="ECO:0000256" key="7">
    <source>
        <dbReference type="ARBA" id="ARBA00022827"/>
    </source>
</evidence>
<evidence type="ECO:0000256" key="8">
    <source>
        <dbReference type="ARBA" id="ARBA00023027"/>
    </source>
</evidence>
<dbReference type="HOGENOM" id="CLU_007831_2_2_0"/>
<dbReference type="GO" id="GO:0050660">
    <property type="term" value="F:flavin adenine dinucleotide binding"/>
    <property type="evidence" value="ECO:0007669"/>
    <property type="project" value="UniProtKB-UniRule"/>
</dbReference>
<dbReference type="eggNOG" id="COG0445">
    <property type="taxonomic scope" value="Bacteria"/>
</dbReference>
<evidence type="ECO:0000256" key="4">
    <source>
        <dbReference type="ARBA" id="ARBA00020461"/>
    </source>
</evidence>
<dbReference type="PRINTS" id="PR00411">
    <property type="entry name" value="PNDRDTASEI"/>
</dbReference>
<dbReference type="InterPro" id="IPR049312">
    <property type="entry name" value="GIDA_C_N"/>
</dbReference>
<dbReference type="Gene3D" id="3.50.50.60">
    <property type="entry name" value="FAD/NAD(P)-binding domain"/>
    <property type="match status" value="2"/>
</dbReference>
<evidence type="ECO:0000313" key="13">
    <source>
        <dbReference type="EMBL" id="EFQ22445.1"/>
    </source>
</evidence>
<keyword evidence="5 11" id="KW-0285">Flavoprotein</keyword>
<dbReference type="Gene3D" id="1.10.150.570">
    <property type="entry name" value="GidA associated domain, C-terminal subdomain"/>
    <property type="match status" value="1"/>
</dbReference>
<dbReference type="AlphaFoldDB" id="E3CV88"/>
<accession>E3CV88</accession>
<evidence type="ECO:0000256" key="11">
    <source>
        <dbReference type="HAMAP-Rule" id="MF_00129"/>
    </source>
</evidence>
<evidence type="ECO:0000256" key="2">
    <source>
        <dbReference type="ARBA" id="ARBA00003717"/>
    </source>
</evidence>
<keyword evidence="6 11" id="KW-0819">tRNA processing</keyword>
<dbReference type="GO" id="GO:0005829">
    <property type="term" value="C:cytosol"/>
    <property type="evidence" value="ECO:0007669"/>
    <property type="project" value="TreeGrafter"/>
</dbReference>
<dbReference type="InterPro" id="IPR040131">
    <property type="entry name" value="MnmG_N"/>
</dbReference>
<dbReference type="HAMAP" id="MF_00129">
    <property type="entry name" value="MnmG_GidA"/>
    <property type="match status" value="1"/>
</dbReference>
<keyword evidence="7 11" id="KW-0274">FAD</keyword>
<dbReference type="PROSITE" id="PS01280">
    <property type="entry name" value="GIDA_1"/>
    <property type="match status" value="1"/>
</dbReference>
<dbReference type="InterPro" id="IPR026904">
    <property type="entry name" value="MnmG_C"/>
</dbReference>
<comment type="function">
    <text evidence="2 11">NAD-binding protein involved in the addition of a carboxymethylaminomethyl (cmnm) group at the wobble position (U34) of certain tRNAs, forming tRNA-cmnm(5)s(2)U34.</text>
</comment>
<protein>
    <recommendedName>
        <fullName evidence="4 11">tRNA uridine 5-carboxymethylaminomethyl modification enzyme MnmG</fullName>
    </recommendedName>
    <alternativeName>
        <fullName evidence="10 11">Glucose-inhibited division protein A</fullName>
    </alternativeName>
</protein>
<dbReference type="GO" id="GO:0030488">
    <property type="term" value="P:tRNA methylation"/>
    <property type="evidence" value="ECO:0007669"/>
    <property type="project" value="TreeGrafter"/>
</dbReference>
<feature type="binding site" evidence="11">
    <location>
        <begin position="273"/>
        <end position="287"/>
    </location>
    <ligand>
        <name>NAD(+)</name>
        <dbReference type="ChEBI" id="CHEBI:57540"/>
    </ligand>
</feature>
<dbReference type="InterPro" id="IPR036188">
    <property type="entry name" value="FAD/NAD-bd_sf"/>
</dbReference>
<dbReference type="InterPro" id="IPR047001">
    <property type="entry name" value="MnmG_C_subdom"/>
</dbReference>
<dbReference type="PANTHER" id="PTHR11806">
    <property type="entry name" value="GLUCOSE INHIBITED DIVISION PROTEIN A"/>
    <property type="match status" value="1"/>
</dbReference>
<feature type="domain" description="tRNA uridine 5-carboxymethylaminomethyl modification enzyme C-terminal subdomain" evidence="12">
    <location>
        <begin position="544"/>
        <end position="615"/>
    </location>
</feature>
<dbReference type="PANTHER" id="PTHR11806:SF0">
    <property type="entry name" value="PROTEIN MTO1 HOMOLOG, MITOCHONDRIAL"/>
    <property type="match status" value="1"/>
</dbReference>
<dbReference type="InterPro" id="IPR044920">
    <property type="entry name" value="MnmG_C_subdom_sf"/>
</dbReference>
<evidence type="ECO:0000256" key="5">
    <source>
        <dbReference type="ARBA" id="ARBA00022630"/>
    </source>
</evidence>
<evidence type="ECO:0000256" key="10">
    <source>
        <dbReference type="ARBA" id="ARBA00031800"/>
    </source>
</evidence>
<evidence type="ECO:0000256" key="3">
    <source>
        <dbReference type="ARBA" id="ARBA00007653"/>
    </source>
</evidence>
<reference evidence="13 14" key="1">
    <citation type="journal article" date="2010" name="Stand. Genomic Sci.">
        <title>Non-contiguous finished genome sequence of Aminomonas paucivorans type strain (GLU-3).</title>
        <authorList>
            <person name="Pitluck S."/>
            <person name="Yasawong M."/>
            <person name="Held B."/>
            <person name="Lapidus A."/>
            <person name="Nolan M."/>
            <person name="Copeland A."/>
            <person name="Lucas S."/>
            <person name="Del Rio T.G."/>
            <person name="Tice H."/>
            <person name="Cheng J.F."/>
            <person name="Chertkov O."/>
            <person name="Goodwin L."/>
            <person name="Tapia R."/>
            <person name="Han C."/>
            <person name="Liolios K."/>
            <person name="Ivanova N."/>
            <person name="Mavromatis K."/>
            <person name="Ovchinnikova G."/>
            <person name="Pati A."/>
            <person name="Chen A."/>
            <person name="Palaniappan K."/>
            <person name="Land M."/>
            <person name="Hauser L."/>
            <person name="Chang Y.J."/>
            <person name="Jeffries C.D."/>
            <person name="Pukall R."/>
            <person name="Spring S."/>
            <person name="Rohde M."/>
            <person name="Sikorski J."/>
            <person name="Goker M."/>
            <person name="Woyke T."/>
            <person name="Bristow J."/>
            <person name="Eisen J.A."/>
            <person name="Markowitz V."/>
            <person name="Hugenholtz P."/>
            <person name="Kyrpides N.C."/>
            <person name="Klenk H.P."/>
        </authorList>
    </citation>
    <scope>NUCLEOTIDE SEQUENCE [LARGE SCALE GENOMIC DNA]</scope>
    <source>
        <strain evidence="13 14">DSM 12260</strain>
    </source>
</reference>
<dbReference type="Gene3D" id="1.10.10.1800">
    <property type="entry name" value="tRNA uridine 5-carboxymethylaminomethyl modification enzyme MnmG/GidA"/>
    <property type="match status" value="1"/>
</dbReference>
<dbReference type="Pfam" id="PF13932">
    <property type="entry name" value="SAM_GIDA_C"/>
    <property type="match status" value="1"/>
</dbReference>
<dbReference type="InterPro" id="IPR004416">
    <property type="entry name" value="MnmG"/>
</dbReference>
<evidence type="ECO:0000259" key="12">
    <source>
        <dbReference type="SMART" id="SM01228"/>
    </source>
</evidence>
<dbReference type="Pfam" id="PF21680">
    <property type="entry name" value="GIDA_C_1st"/>
    <property type="match status" value="1"/>
</dbReference>
<organism evidence="13 14">
    <name type="scientific">Aminomonas paucivorans DSM 12260</name>
    <dbReference type="NCBI Taxonomy" id="584708"/>
    <lineage>
        <taxon>Bacteria</taxon>
        <taxon>Thermotogati</taxon>
        <taxon>Synergistota</taxon>
        <taxon>Synergistia</taxon>
        <taxon>Synergistales</taxon>
        <taxon>Synergistaceae</taxon>
        <taxon>Aminomonas</taxon>
    </lineage>
</organism>
<evidence type="ECO:0000256" key="9">
    <source>
        <dbReference type="ARBA" id="ARBA00025948"/>
    </source>
</evidence>
<sequence>MESFEGIYDVVVVGGGHGGCEAALASARMGARTLLLNLHLENAALMACNPSMGGPAKGHLIREVDALGGFQARVTDRTTLQLRWLNTSKGPAVRTLRAQCDLVQYHLAFRMLLETTQNLEVHQGEVTDLWVEQGRIRGVRTALGDPIEARRVVLAAGTYLAGVAHIGLHRFASGPLGELPASRLSDSLRREGFRVERLKTGTTPRLHADTVDWASLPLQESDPEPGAFSHFSPKRTYQGYPCAQIRTNRRTHDLIRAHLDRSPLFTGVIQGVGPRYCPSIEDKVVRFPERDSHPVFLEPLSATNREIYVQNLSTSLPYDVQVALVRTLPGCERAKVLKPGYAIEYDYLPPTQLEPWLETKGVKGLFCAGQTNGTSGYEEAASQGLLAGINAVRTLRGEDPVVLGRHEAYLGVLVDDLVTKGTQEPYRMLTSRCEHRLLLRHDNADRRLAPLGRRLGLLEDRDWALLTERWRRQDDLEERLQALRVAPTDRVRSLLASWDTPAPEEPLTAKELLRRPQITWDRLAELCGLEGEDREAGEYVAVETKYQGYVERQERQVARMRRFDEVPLPEGFDFRSVPGLLTESLTKLERVRPRTLGQAGRISGVTPADLQLLWATLEVRRRRDSRG</sequence>
<dbReference type="InterPro" id="IPR020595">
    <property type="entry name" value="MnmG-rel_CS"/>
</dbReference>
<comment type="caution">
    <text evidence="11">Lacks conserved residue(s) required for the propagation of feature annotation.</text>
</comment>
<dbReference type="EMBL" id="CM001022">
    <property type="protein sequence ID" value="EFQ22445.1"/>
    <property type="molecule type" value="Genomic_DNA"/>
</dbReference>
<dbReference type="Pfam" id="PF01134">
    <property type="entry name" value="GIDA"/>
    <property type="match status" value="1"/>
</dbReference>
<evidence type="ECO:0000256" key="1">
    <source>
        <dbReference type="ARBA" id="ARBA00001974"/>
    </source>
</evidence>
<dbReference type="PROSITE" id="PS01281">
    <property type="entry name" value="GIDA_2"/>
    <property type="match status" value="1"/>
</dbReference>
<dbReference type="FunFam" id="1.10.150.570:FF:000001">
    <property type="entry name" value="tRNA uridine 5-carboxymethylaminomethyl modification enzyme MnmG"/>
    <property type="match status" value="1"/>
</dbReference>
<dbReference type="NCBIfam" id="TIGR00136">
    <property type="entry name" value="mnmG_gidA"/>
    <property type="match status" value="1"/>
</dbReference>
<proteinExistence type="inferred from homology"/>
<name>E3CV88_9BACT</name>
<dbReference type="PaxDb" id="584708-Apau_0004"/>
<comment type="similarity">
    <text evidence="3 11">Belongs to the MnmG family.</text>
</comment>
<dbReference type="OrthoDB" id="9815560at2"/>
<keyword evidence="11" id="KW-0963">Cytoplasm</keyword>